<accession>A0A6A6FLK6</accession>
<proteinExistence type="predicted"/>
<evidence type="ECO:0000313" key="3">
    <source>
        <dbReference type="Proteomes" id="UP000799539"/>
    </source>
</evidence>
<evidence type="ECO:0000256" key="1">
    <source>
        <dbReference type="SAM" id="MobiDB-lite"/>
    </source>
</evidence>
<gene>
    <name evidence="2" type="ORF">CERZMDRAFT_95537</name>
</gene>
<feature type="region of interest" description="Disordered" evidence="1">
    <location>
        <begin position="1"/>
        <end position="83"/>
    </location>
</feature>
<reference evidence="2" key="1">
    <citation type="journal article" date="2020" name="Stud. Mycol.">
        <title>101 Dothideomycetes genomes: a test case for predicting lifestyles and emergence of pathogens.</title>
        <authorList>
            <person name="Haridas S."/>
            <person name="Albert R."/>
            <person name="Binder M."/>
            <person name="Bloem J."/>
            <person name="Labutti K."/>
            <person name="Salamov A."/>
            <person name="Andreopoulos B."/>
            <person name="Baker S."/>
            <person name="Barry K."/>
            <person name="Bills G."/>
            <person name="Bluhm B."/>
            <person name="Cannon C."/>
            <person name="Castanera R."/>
            <person name="Culley D."/>
            <person name="Daum C."/>
            <person name="Ezra D."/>
            <person name="Gonzalez J."/>
            <person name="Henrissat B."/>
            <person name="Kuo A."/>
            <person name="Liang C."/>
            <person name="Lipzen A."/>
            <person name="Lutzoni F."/>
            <person name="Magnuson J."/>
            <person name="Mondo S."/>
            <person name="Nolan M."/>
            <person name="Ohm R."/>
            <person name="Pangilinan J."/>
            <person name="Park H.-J."/>
            <person name="Ramirez L."/>
            <person name="Alfaro M."/>
            <person name="Sun H."/>
            <person name="Tritt A."/>
            <person name="Yoshinaga Y."/>
            <person name="Zwiers L.-H."/>
            <person name="Turgeon B."/>
            <person name="Goodwin S."/>
            <person name="Spatafora J."/>
            <person name="Crous P."/>
            <person name="Grigoriev I."/>
        </authorList>
    </citation>
    <scope>NUCLEOTIDE SEQUENCE</scope>
    <source>
        <strain evidence="2">SCOH1-5</strain>
    </source>
</reference>
<dbReference type="AlphaFoldDB" id="A0A6A6FLK6"/>
<evidence type="ECO:0000313" key="2">
    <source>
        <dbReference type="EMBL" id="KAF2214261.1"/>
    </source>
</evidence>
<protein>
    <submittedName>
        <fullName evidence="2">Uncharacterized protein</fullName>
    </submittedName>
</protein>
<dbReference type="EMBL" id="ML992668">
    <property type="protein sequence ID" value="KAF2214261.1"/>
    <property type="molecule type" value="Genomic_DNA"/>
</dbReference>
<organism evidence="2 3">
    <name type="scientific">Cercospora zeae-maydis SCOH1-5</name>
    <dbReference type="NCBI Taxonomy" id="717836"/>
    <lineage>
        <taxon>Eukaryota</taxon>
        <taxon>Fungi</taxon>
        <taxon>Dikarya</taxon>
        <taxon>Ascomycota</taxon>
        <taxon>Pezizomycotina</taxon>
        <taxon>Dothideomycetes</taxon>
        <taxon>Dothideomycetidae</taxon>
        <taxon>Mycosphaerellales</taxon>
        <taxon>Mycosphaerellaceae</taxon>
        <taxon>Cercospora</taxon>
    </lineage>
</organism>
<dbReference type="Proteomes" id="UP000799539">
    <property type="component" value="Unassembled WGS sequence"/>
</dbReference>
<sequence>MPMSDLEAAAAKCSNDHSPSASREERRKTLHIVSEDVHTSPRGRRGQKLQTKHQLPSGGHQLRHTPPIPEEDHALSSSASASSSAAWTGDDVFLLPRLAAESNITSPCRFRVQQQQQQRKHGRAPPQAPVQRHQPSSAPRCPVGSTCSRSALPLRQRADSAVQSINVETMSRCKNTGVKPAGFNCTDPCSGSITLEYTS</sequence>
<feature type="region of interest" description="Disordered" evidence="1">
    <location>
        <begin position="112"/>
        <end position="148"/>
    </location>
</feature>
<name>A0A6A6FLK6_9PEZI</name>
<feature type="compositionally biased region" description="Basic residues" evidence="1">
    <location>
        <begin position="41"/>
        <end position="51"/>
    </location>
</feature>
<feature type="compositionally biased region" description="Basic and acidic residues" evidence="1">
    <location>
        <begin position="22"/>
        <end position="39"/>
    </location>
</feature>
<keyword evidence="3" id="KW-1185">Reference proteome</keyword>